<keyword evidence="2" id="KW-1185">Reference proteome</keyword>
<dbReference type="EMBL" id="BJCE01000195">
    <property type="protein sequence ID" value="GCL39002.1"/>
    <property type="molecule type" value="Genomic_DNA"/>
</dbReference>
<name>A0A480A3D4_9CYAN</name>
<sequence length="67" mass="7346">MNTETNQPKNNKIPPIFCQIAATEGVDLIFLADKQTANKPQILIAKPNCVTLTPATKMARNNNPNKP</sequence>
<dbReference type="AlphaFoldDB" id="A0A480A3D4"/>
<reference evidence="2" key="1">
    <citation type="submission" date="2019-02" db="EMBL/GenBank/DDBJ databases">
        <title>Draft genome sequence of Sphaerospermopsis reniformis NIES-1949.</title>
        <authorList>
            <person name="Yamaguchi H."/>
            <person name="Suzuki S."/>
            <person name="Kawachi M."/>
        </authorList>
    </citation>
    <scope>NUCLEOTIDE SEQUENCE [LARGE SCALE GENOMIC DNA]</scope>
    <source>
        <strain evidence="2">NIES-1949</strain>
    </source>
</reference>
<accession>A0A480A3D4</accession>
<proteinExistence type="predicted"/>
<organism evidence="1 2">
    <name type="scientific">Sphaerospermopsis reniformis</name>
    <dbReference type="NCBI Taxonomy" id="531300"/>
    <lineage>
        <taxon>Bacteria</taxon>
        <taxon>Bacillati</taxon>
        <taxon>Cyanobacteriota</taxon>
        <taxon>Cyanophyceae</taxon>
        <taxon>Nostocales</taxon>
        <taxon>Aphanizomenonaceae</taxon>
        <taxon>Sphaerospermopsis</taxon>
    </lineage>
</organism>
<comment type="caution">
    <text evidence="1">The sequence shown here is derived from an EMBL/GenBank/DDBJ whole genome shotgun (WGS) entry which is preliminary data.</text>
</comment>
<dbReference type="Proteomes" id="UP000300142">
    <property type="component" value="Unassembled WGS sequence"/>
</dbReference>
<protein>
    <submittedName>
        <fullName evidence="1">Uncharacterized protein</fullName>
    </submittedName>
</protein>
<evidence type="ECO:0000313" key="2">
    <source>
        <dbReference type="Proteomes" id="UP000300142"/>
    </source>
</evidence>
<gene>
    <name evidence="1" type="ORF">SR1949_41230</name>
</gene>
<evidence type="ECO:0000313" key="1">
    <source>
        <dbReference type="EMBL" id="GCL39002.1"/>
    </source>
</evidence>